<feature type="domain" description="Glycosyl transferase family 51" evidence="3">
    <location>
        <begin position="53"/>
        <end position="228"/>
    </location>
</feature>
<keyword evidence="1" id="KW-0808">Transferase</keyword>
<comment type="caution">
    <text evidence="4">The sequence shown here is derived from an EMBL/GenBank/DDBJ whole genome shotgun (WGS) entry which is preliminary data.</text>
</comment>
<accession>A0ABR5NEZ6</accession>
<keyword evidence="2" id="KW-0812">Transmembrane</keyword>
<feature type="transmembrane region" description="Helical" evidence="2">
    <location>
        <begin position="20"/>
        <end position="46"/>
    </location>
</feature>
<dbReference type="Gene3D" id="1.10.3810.10">
    <property type="entry name" value="Biosynthetic peptidoglycan transglycosylase-like"/>
    <property type="match status" value="1"/>
</dbReference>
<evidence type="ECO:0000259" key="3">
    <source>
        <dbReference type="Pfam" id="PF00912"/>
    </source>
</evidence>
<dbReference type="SUPFAM" id="SSF53955">
    <property type="entry name" value="Lysozyme-like"/>
    <property type="match status" value="1"/>
</dbReference>
<dbReference type="PANTHER" id="PTHR32282:SF33">
    <property type="entry name" value="PEPTIDOGLYCAN GLYCOSYLTRANSFERASE"/>
    <property type="match status" value="1"/>
</dbReference>
<organism evidence="4 5">
    <name type="scientific">Brevibacillus choshinensis</name>
    <dbReference type="NCBI Taxonomy" id="54911"/>
    <lineage>
        <taxon>Bacteria</taxon>
        <taxon>Bacillati</taxon>
        <taxon>Bacillota</taxon>
        <taxon>Bacilli</taxon>
        <taxon>Bacillales</taxon>
        <taxon>Paenibacillaceae</taxon>
        <taxon>Brevibacillus</taxon>
    </lineage>
</organism>
<sequence length="257" mass="28855">MEIKSTDIAKKAKRTWKRQFLSFVILMLVAALSIPVLVGWAGNLWIDQKKLDHVEQLASGAYVKLDEMPDYVWQSFVSIEDHRFWKHHGVDFVAFARAIWTDVQAGSYVQGGSTITMQLARNLFLTQDKTVMRKAKEIAIAYQLEQRYSKKELLEIYLNVIYFGHGRNGIGSASQLYFGKEMNGTASTAITLGEAAILASLPKAPETYSPLNNWQKAKQRQAVVLGRMVELGVITQAQKQQAQTDTVATERTLTPAS</sequence>
<evidence type="ECO:0000256" key="1">
    <source>
        <dbReference type="ARBA" id="ARBA00022679"/>
    </source>
</evidence>
<gene>
    <name evidence="4" type="ORF">AN963_06520</name>
</gene>
<evidence type="ECO:0000313" key="4">
    <source>
        <dbReference type="EMBL" id="KQL50145.1"/>
    </source>
</evidence>
<proteinExistence type="predicted"/>
<dbReference type="Proteomes" id="UP000051063">
    <property type="component" value="Unassembled WGS sequence"/>
</dbReference>
<dbReference type="InterPro" id="IPR036950">
    <property type="entry name" value="PBP_transglycosylase"/>
</dbReference>
<dbReference type="InterPro" id="IPR050396">
    <property type="entry name" value="Glycosyltr_51/Transpeptidase"/>
</dbReference>
<keyword evidence="2" id="KW-0472">Membrane</keyword>
<dbReference type="PANTHER" id="PTHR32282">
    <property type="entry name" value="BINDING PROTEIN TRANSPEPTIDASE, PUTATIVE-RELATED"/>
    <property type="match status" value="1"/>
</dbReference>
<dbReference type="InterPro" id="IPR023346">
    <property type="entry name" value="Lysozyme-like_dom_sf"/>
</dbReference>
<keyword evidence="2" id="KW-1133">Transmembrane helix</keyword>
<protein>
    <submittedName>
        <fullName evidence="4">Penicillin-binding protein</fullName>
    </submittedName>
</protein>
<dbReference type="EMBL" id="LJJB01000007">
    <property type="protein sequence ID" value="KQL50145.1"/>
    <property type="molecule type" value="Genomic_DNA"/>
</dbReference>
<dbReference type="InterPro" id="IPR001264">
    <property type="entry name" value="Glyco_trans_51"/>
</dbReference>
<name>A0ABR5NEZ6_BRECH</name>
<evidence type="ECO:0000313" key="5">
    <source>
        <dbReference type="Proteomes" id="UP000051063"/>
    </source>
</evidence>
<evidence type="ECO:0000256" key="2">
    <source>
        <dbReference type="SAM" id="Phobius"/>
    </source>
</evidence>
<reference evidence="4 5" key="1">
    <citation type="submission" date="2015-09" db="EMBL/GenBank/DDBJ databases">
        <title>Genome sequencing project for genomic taxonomy and phylogenomics of Bacillus-like bacteria.</title>
        <authorList>
            <person name="Liu B."/>
            <person name="Wang J."/>
            <person name="Zhu Y."/>
            <person name="Liu G."/>
            <person name="Chen Q."/>
            <person name="Chen Z."/>
            <person name="Lan J."/>
            <person name="Che J."/>
            <person name="Ge C."/>
            <person name="Shi H."/>
            <person name="Pan Z."/>
            <person name="Liu X."/>
        </authorList>
    </citation>
    <scope>NUCLEOTIDE SEQUENCE [LARGE SCALE GENOMIC DNA]</scope>
    <source>
        <strain evidence="4 5">DSM 8552</strain>
    </source>
</reference>
<keyword evidence="5" id="KW-1185">Reference proteome</keyword>
<dbReference type="Pfam" id="PF00912">
    <property type="entry name" value="Transgly"/>
    <property type="match status" value="1"/>
</dbReference>